<dbReference type="InterPro" id="IPR051561">
    <property type="entry name" value="FRAS1_ECM"/>
</dbReference>
<dbReference type="PANTHER" id="PTHR45739:SF3">
    <property type="entry name" value="FRAS-RELATED EXTRACELLULAR MATRIX PROTEIN 1B PRECURSOR"/>
    <property type="match status" value="1"/>
</dbReference>
<dbReference type="OrthoDB" id="430044at2759"/>
<dbReference type="InterPro" id="IPR039005">
    <property type="entry name" value="CSPG_rpt"/>
</dbReference>
<dbReference type="PROSITE" id="PS51854">
    <property type="entry name" value="CSPG"/>
    <property type="match status" value="1"/>
</dbReference>
<dbReference type="PANTHER" id="PTHR45739">
    <property type="entry name" value="MATRIX PROTEIN, PUTATIVE-RELATED"/>
    <property type="match status" value="1"/>
</dbReference>
<proteinExistence type="predicted"/>
<reference evidence="6" key="1">
    <citation type="submission" date="2025-08" db="UniProtKB">
        <authorList>
            <consortium name="RefSeq"/>
        </authorList>
    </citation>
    <scope>IDENTIFICATION</scope>
    <source>
        <tissue evidence="6">Muscle</tissue>
    </source>
</reference>
<dbReference type="Proteomes" id="UP000504611">
    <property type="component" value="Unplaced"/>
</dbReference>
<evidence type="ECO:0000256" key="4">
    <source>
        <dbReference type="PROSITE-ProRule" id="PRU01201"/>
    </source>
</evidence>
<keyword evidence="1" id="KW-0732">Signal</keyword>
<organism evidence="5 6">
    <name type="scientific">Notothenia coriiceps</name>
    <name type="common">black rockcod</name>
    <dbReference type="NCBI Taxonomy" id="8208"/>
    <lineage>
        <taxon>Eukaryota</taxon>
        <taxon>Metazoa</taxon>
        <taxon>Chordata</taxon>
        <taxon>Craniata</taxon>
        <taxon>Vertebrata</taxon>
        <taxon>Euteleostomi</taxon>
        <taxon>Actinopterygii</taxon>
        <taxon>Neopterygii</taxon>
        <taxon>Teleostei</taxon>
        <taxon>Neoteleostei</taxon>
        <taxon>Acanthomorphata</taxon>
        <taxon>Eupercaria</taxon>
        <taxon>Perciformes</taxon>
        <taxon>Notothenioidei</taxon>
        <taxon>Nototheniidae</taxon>
        <taxon>Notothenia</taxon>
    </lineage>
</organism>
<evidence type="ECO:0000313" key="6">
    <source>
        <dbReference type="RefSeq" id="XP_010773520.1"/>
    </source>
</evidence>
<dbReference type="Pfam" id="PF16184">
    <property type="entry name" value="Cadherin_3"/>
    <property type="match status" value="2"/>
</dbReference>
<evidence type="ECO:0000256" key="1">
    <source>
        <dbReference type="ARBA" id="ARBA00022729"/>
    </source>
</evidence>
<dbReference type="AlphaFoldDB" id="A0A6I9NGD0"/>
<protein>
    <submittedName>
        <fullName evidence="6">FRAS1-related extracellular matrix protein 1-like</fullName>
    </submittedName>
</protein>
<keyword evidence="2" id="KW-0677">Repeat</keyword>
<dbReference type="GO" id="GO:0009653">
    <property type="term" value="P:anatomical structure morphogenesis"/>
    <property type="evidence" value="ECO:0007669"/>
    <property type="project" value="TreeGrafter"/>
</dbReference>
<keyword evidence="3" id="KW-0325">Glycoprotein</keyword>
<evidence type="ECO:0000313" key="5">
    <source>
        <dbReference type="Proteomes" id="UP000504611"/>
    </source>
</evidence>
<feature type="non-terminal residue" evidence="6">
    <location>
        <position position="1"/>
    </location>
</feature>
<name>A0A6I9NGD0_9TELE</name>
<sequence>KKAFMFRVGDLREGVVVYHHSDSDTTHDHIVFRISDGHHNIRHKFPINILPKDDSPPFLINNVAVEVQEGGAVRLEQLMLLASDLDSSDDYILYQVTSSPRAGQLLRKTSTQETGDPVESFLQRGLIQGQIYYQHSGEEQFEDSFDFTLSDSHQPPYLSQTYTVVVHVFPVKNQLPVEVSGSIRSLTVRETEVVHVTQAHLHFTDREHPDTDLSYVITQPCINPLHPGLMDTGRLFYTDITNSMKKDHMVPVLKSFTQAPPSTGLYGYSGWSPDVYAHCRPTTTFHPTAPDRLFWSTAAAPHSPLTQL</sequence>
<dbReference type="KEGG" id="ncc:104948971"/>
<feature type="repeat" description="CSPG" evidence="4">
    <location>
        <begin position="56"/>
        <end position="150"/>
    </location>
</feature>
<evidence type="ECO:0000256" key="3">
    <source>
        <dbReference type="ARBA" id="ARBA00023180"/>
    </source>
</evidence>
<dbReference type="RefSeq" id="XP_010773520.1">
    <property type="nucleotide sequence ID" value="XM_010775218.1"/>
</dbReference>
<dbReference type="GeneID" id="104948971"/>
<keyword evidence="5" id="KW-1185">Reference proteome</keyword>
<accession>A0A6I9NGD0</accession>
<gene>
    <name evidence="6" type="primary">LOC104948971</name>
</gene>
<evidence type="ECO:0000256" key="2">
    <source>
        <dbReference type="ARBA" id="ARBA00022737"/>
    </source>
</evidence>